<dbReference type="PROSITE" id="PS50290">
    <property type="entry name" value="PI3_4_KINASE_3"/>
    <property type="match status" value="1"/>
</dbReference>
<evidence type="ECO:0000256" key="5">
    <source>
        <dbReference type="ARBA" id="ARBA00022777"/>
    </source>
</evidence>
<name>C5Y0H1_SORBI</name>
<dbReference type="eggNOG" id="KOG2381">
    <property type="taxonomic scope" value="Eukaryota"/>
</dbReference>
<evidence type="ECO:0000256" key="4">
    <source>
        <dbReference type="ARBA" id="ARBA00022741"/>
    </source>
</evidence>
<dbReference type="GO" id="GO:0005783">
    <property type="term" value="C:endoplasmic reticulum"/>
    <property type="evidence" value="ECO:0007669"/>
    <property type="project" value="EnsemblPlants"/>
</dbReference>
<dbReference type="Pfam" id="PF00454">
    <property type="entry name" value="PI3_PI4_kinase"/>
    <property type="match status" value="1"/>
</dbReference>
<dbReference type="Gene3D" id="3.10.20.90">
    <property type="entry name" value="Phosphatidylinositol 3-kinase Catalytic Subunit, Chain A, domain 1"/>
    <property type="match status" value="2"/>
</dbReference>
<dbReference type="GO" id="GO:0004430">
    <property type="term" value="F:1-phosphatidylinositol 4-kinase activity"/>
    <property type="evidence" value="ECO:0007669"/>
    <property type="project" value="UniProtKB-EC"/>
</dbReference>
<dbReference type="OrthoDB" id="5839at2759"/>
<dbReference type="eggNOG" id="KOG0001">
    <property type="taxonomic scope" value="Eukaryota"/>
</dbReference>
<dbReference type="HOGENOM" id="CLU_023603_0_0_1"/>
<dbReference type="PROSITE" id="PS50053">
    <property type="entry name" value="UBIQUITIN_2"/>
    <property type="match status" value="2"/>
</dbReference>
<evidence type="ECO:0000259" key="7">
    <source>
        <dbReference type="PROSITE" id="PS50053"/>
    </source>
</evidence>
<sequence>MSAGVATLEPLQDHLAVVPQCLLGGLQPLDSILIFLAIPGMPPVPIRVLDSESVASVKLRIQRFKGFVITKQRLLFGGHELSHNNSRVRDYGLADGNVLHLVVRLAELHEIVIETAHGKKFRFQVESAHKVGYLKNMIAAQTGEQLESLKDQKLVLGDKELEDHQLITDIAKKGDVVIHLFINQAAKVQTNNIDKETVVKVVTPKENRNLQIDAMNHIDTNSCKHPTVEPIVVNLKVKLSPVIMEMIGTTIAGLENGYLPVMSAEGSGGVYFMKDNSGESCVAVFKPIDEEPMAENNPRGFPLSVDGEGLKRGTLVGEGALREVAAYLLDHPTDGCKSDGAEGFSGVPPTALVRSFHKGKEIKIGSLQMYVQNRGSCEDMGSQAFPVKEVHKIAVLDIRLANADRHAGNILVCQDGDHLQLVPIDHGYCFPEKFEDCTFEWLYWPQAREPFSTETLAYIKSLAGVEDIALLKFHGWELSPQCARVLQVSTMLLKKGAERGLTAYDIGNLMCREVVTRKSEIESLMEEAEDYFLPGTSEETFLETLSEIMDGYLDKVLPGQLR</sequence>
<keyword evidence="10" id="KW-1185">Reference proteome</keyword>
<dbReference type="CDD" id="cd17039">
    <property type="entry name" value="Ubl_ubiquitin_like"/>
    <property type="match status" value="1"/>
</dbReference>
<dbReference type="STRING" id="4558.C5Y0H1"/>
<evidence type="ECO:0000256" key="6">
    <source>
        <dbReference type="ARBA" id="ARBA00022840"/>
    </source>
</evidence>
<gene>
    <name evidence="9" type="ORF">SORBI_3004G130300</name>
</gene>
<dbReference type="PANTHER" id="PTHR45800:SF3">
    <property type="entry name" value="PHOSPHATIDYLINOSITOL 4-KINASE GAMMA 4"/>
    <property type="match status" value="1"/>
</dbReference>
<reference evidence="10" key="2">
    <citation type="journal article" date="2018" name="Plant J.">
        <title>The Sorghum bicolor reference genome: improved assembly, gene annotations, a transcriptome atlas, and signatures of genome organization.</title>
        <authorList>
            <person name="McCormick R.F."/>
            <person name="Truong S.K."/>
            <person name="Sreedasyam A."/>
            <person name="Jenkins J."/>
            <person name="Shu S."/>
            <person name="Sims D."/>
            <person name="Kennedy M."/>
            <person name="Amirebrahimi M."/>
            <person name="Weers B.D."/>
            <person name="McKinley B."/>
            <person name="Mattison A."/>
            <person name="Morishige D.T."/>
            <person name="Grimwood J."/>
            <person name="Schmutz J."/>
            <person name="Mullet J.E."/>
        </authorList>
    </citation>
    <scope>NUCLEOTIDE SEQUENCE [LARGE SCALE GENOMIC DNA]</scope>
    <source>
        <strain evidence="10">cv. BTx623</strain>
    </source>
</reference>
<dbReference type="SUPFAM" id="SSF54236">
    <property type="entry name" value="Ubiquitin-like"/>
    <property type="match status" value="2"/>
</dbReference>
<dbReference type="OMA" id="MGYRVFP"/>
<dbReference type="PANTHER" id="PTHR45800">
    <property type="entry name" value="PHOSPHATIDYLINOSITOL 4-KINASE GAMMA"/>
    <property type="match status" value="1"/>
</dbReference>
<feature type="domain" description="Ubiquitin-like" evidence="7">
    <location>
        <begin position="32"/>
        <end position="104"/>
    </location>
</feature>
<evidence type="ECO:0000313" key="10">
    <source>
        <dbReference type="Proteomes" id="UP000000768"/>
    </source>
</evidence>
<dbReference type="EMBL" id="CM000763">
    <property type="protein sequence ID" value="EES06700.1"/>
    <property type="molecule type" value="Genomic_DNA"/>
</dbReference>
<dbReference type="InParanoid" id="C5Y0H1"/>
<dbReference type="GO" id="GO:0048579">
    <property type="term" value="P:negative regulation of long-day photoperiodism, flowering"/>
    <property type="evidence" value="ECO:0007669"/>
    <property type="project" value="EnsemblPlants"/>
</dbReference>
<feature type="domain" description="Ubiquitin-like" evidence="7">
    <location>
        <begin position="109"/>
        <end position="187"/>
    </location>
</feature>
<dbReference type="InterPro" id="IPR044571">
    <property type="entry name" value="P4KG1-8"/>
</dbReference>
<reference evidence="9 10" key="1">
    <citation type="journal article" date="2009" name="Nature">
        <title>The Sorghum bicolor genome and the diversification of grasses.</title>
        <authorList>
            <person name="Paterson A.H."/>
            <person name="Bowers J.E."/>
            <person name="Bruggmann R."/>
            <person name="Dubchak I."/>
            <person name="Grimwood J."/>
            <person name="Gundlach H."/>
            <person name="Haberer G."/>
            <person name="Hellsten U."/>
            <person name="Mitros T."/>
            <person name="Poliakov A."/>
            <person name="Schmutz J."/>
            <person name="Spannagl M."/>
            <person name="Tang H."/>
            <person name="Wang X."/>
            <person name="Wicker T."/>
            <person name="Bharti A.K."/>
            <person name="Chapman J."/>
            <person name="Feltus F.A."/>
            <person name="Gowik U."/>
            <person name="Grigoriev I.V."/>
            <person name="Lyons E."/>
            <person name="Maher C.A."/>
            <person name="Martis M."/>
            <person name="Narechania A."/>
            <person name="Otillar R.P."/>
            <person name="Penning B.W."/>
            <person name="Salamov A.A."/>
            <person name="Wang Y."/>
            <person name="Zhang L."/>
            <person name="Carpita N.C."/>
            <person name="Freeling M."/>
            <person name="Gingle A.R."/>
            <person name="Hash C.T."/>
            <person name="Keller B."/>
            <person name="Klein P."/>
            <person name="Kresovich S."/>
            <person name="McCann M.C."/>
            <person name="Ming R."/>
            <person name="Peterson D.G."/>
            <person name="Mehboob-ur-Rahman"/>
            <person name="Ware D."/>
            <person name="Westhoff P."/>
            <person name="Mayer K.F."/>
            <person name="Messing J."/>
            <person name="Rokhsar D.S."/>
        </authorList>
    </citation>
    <scope>NUCLEOTIDE SEQUENCE [LARGE SCALE GENOMIC DNA]</scope>
    <source>
        <strain evidence="10">cv. BTx623</strain>
    </source>
</reference>
<evidence type="ECO:0000256" key="3">
    <source>
        <dbReference type="ARBA" id="ARBA00022679"/>
    </source>
</evidence>
<keyword evidence="4" id="KW-0547">Nucleotide-binding</keyword>
<evidence type="ECO:0000259" key="8">
    <source>
        <dbReference type="PROSITE" id="PS50290"/>
    </source>
</evidence>
<dbReference type="Pfam" id="PF00240">
    <property type="entry name" value="ubiquitin"/>
    <property type="match status" value="2"/>
</dbReference>
<dbReference type="InterPro" id="IPR000403">
    <property type="entry name" value="PI3/4_kinase_cat_dom"/>
</dbReference>
<dbReference type="InterPro" id="IPR011009">
    <property type="entry name" value="Kinase-like_dom_sf"/>
</dbReference>
<proteinExistence type="inferred from homology"/>
<dbReference type="GO" id="GO:0005634">
    <property type="term" value="C:nucleus"/>
    <property type="evidence" value="ECO:0007669"/>
    <property type="project" value="EnsemblPlants"/>
</dbReference>
<dbReference type="AlphaFoldDB" id="C5Y0H1"/>
<organism evidence="9 10">
    <name type="scientific">Sorghum bicolor</name>
    <name type="common">Sorghum</name>
    <name type="synonym">Sorghum vulgare</name>
    <dbReference type="NCBI Taxonomy" id="4558"/>
    <lineage>
        <taxon>Eukaryota</taxon>
        <taxon>Viridiplantae</taxon>
        <taxon>Streptophyta</taxon>
        <taxon>Embryophyta</taxon>
        <taxon>Tracheophyta</taxon>
        <taxon>Spermatophyta</taxon>
        <taxon>Magnoliopsida</taxon>
        <taxon>Liliopsida</taxon>
        <taxon>Poales</taxon>
        <taxon>Poaceae</taxon>
        <taxon>PACMAD clade</taxon>
        <taxon>Panicoideae</taxon>
        <taxon>Andropogonodae</taxon>
        <taxon>Andropogoneae</taxon>
        <taxon>Sorghinae</taxon>
        <taxon>Sorghum</taxon>
    </lineage>
</organism>
<dbReference type="InterPro" id="IPR000626">
    <property type="entry name" value="Ubiquitin-like_dom"/>
</dbReference>
<accession>C5Y0H1</accession>
<evidence type="ECO:0000256" key="2">
    <source>
        <dbReference type="ARBA" id="ARBA00012169"/>
    </source>
</evidence>
<keyword evidence="3" id="KW-0808">Transferase</keyword>
<feature type="domain" description="PI3K/PI4K catalytic" evidence="8">
    <location>
        <begin position="257"/>
        <end position="540"/>
    </location>
</feature>
<dbReference type="GO" id="GO:0005524">
    <property type="term" value="F:ATP binding"/>
    <property type="evidence" value="ECO:0007669"/>
    <property type="project" value="UniProtKB-KW"/>
</dbReference>
<evidence type="ECO:0000313" key="9">
    <source>
        <dbReference type="EMBL" id="EES06700.1"/>
    </source>
</evidence>
<dbReference type="SMART" id="SM00213">
    <property type="entry name" value="UBQ"/>
    <property type="match status" value="2"/>
</dbReference>
<comment type="similarity">
    <text evidence="1">Belongs to the PI3/PI4-kinase family. Type II PI4K subfamily.</text>
</comment>
<protein>
    <recommendedName>
        <fullName evidence="2">1-phosphatidylinositol 4-kinase</fullName>
        <ecNumber evidence="2">2.7.1.67</ecNumber>
    </recommendedName>
</protein>
<dbReference type="SUPFAM" id="SSF56112">
    <property type="entry name" value="Protein kinase-like (PK-like)"/>
    <property type="match status" value="1"/>
</dbReference>
<keyword evidence="5" id="KW-0418">Kinase</keyword>
<dbReference type="KEGG" id="sbi:8081636"/>
<keyword evidence="6" id="KW-0067">ATP-binding</keyword>
<dbReference type="Gramene" id="EES06700">
    <property type="protein sequence ID" value="EES06700"/>
    <property type="gene ID" value="SORBI_3004G130300"/>
</dbReference>
<dbReference type="InterPro" id="IPR029071">
    <property type="entry name" value="Ubiquitin-like_domsf"/>
</dbReference>
<dbReference type="Proteomes" id="UP000000768">
    <property type="component" value="Chromosome 4"/>
</dbReference>
<dbReference type="EC" id="2.7.1.67" evidence="2"/>
<evidence type="ECO:0000256" key="1">
    <source>
        <dbReference type="ARBA" id="ARBA00008941"/>
    </source>
</evidence>